<feature type="region of interest" description="Disordered" evidence="5">
    <location>
        <begin position="1"/>
        <end position="81"/>
    </location>
</feature>
<dbReference type="OrthoDB" id="9808930at2"/>
<feature type="compositionally biased region" description="Low complexity" evidence="5">
    <location>
        <begin position="70"/>
        <end position="79"/>
    </location>
</feature>
<sequence length="194" mass="19922">MSDPNATPENPSGAGGPTPPPYTPPAGQVPPDFGTPAGGSVPPQSGAPQYGAPQYGAPTGGQTPPPGYTPQPAAAPGAPFSQSDDKLWASLAHFGGVLSFVPPLIIWLVAKDRGPLTNQEGKESLNYQITIAIAWVAYSILAIILGLIPIVGPILALILVLAIWAAQIVFPIIGGVKVNGGGTYRYPFALRLIK</sequence>
<dbReference type="EMBL" id="FXAY01000006">
    <property type="protein sequence ID" value="SMG46719.1"/>
    <property type="molecule type" value="Genomic_DNA"/>
</dbReference>
<keyword evidence="2 6" id="KW-0812">Transmembrane</keyword>
<proteinExistence type="predicted"/>
<protein>
    <submittedName>
        <fullName evidence="7">Uncharacterized conserved protein, Tic20 family</fullName>
    </submittedName>
</protein>
<keyword evidence="3 6" id="KW-1133">Transmembrane helix</keyword>
<gene>
    <name evidence="7" type="ORF">SAMN06296010_3112</name>
</gene>
<evidence type="ECO:0000256" key="4">
    <source>
        <dbReference type="ARBA" id="ARBA00023136"/>
    </source>
</evidence>
<feature type="compositionally biased region" description="Low complexity" evidence="5">
    <location>
        <begin position="53"/>
        <end position="62"/>
    </location>
</feature>
<feature type="compositionally biased region" description="Polar residues" evidence="5">
    <location>
        <begin position="1"/>
        <end position="10"/>
    </location>
</feature>
<comment type="subcellular location">
    <subcellularLocation>
        <location evidence="1">Membrane</location>
        <topology evidence="1">Multi-pass membrane protein</topology>
    </subcellularLocation>
</comment>
<dbReference type="Pfam" id="PF09685">
    <property type="entry name" value="MamF_MmsF"/>
    <property type="match status" value="1"/>
</dbReference>
<feature type="transmembrane region" description="Helical" evidence="6">
    <location>
        <begin position="154"/>
        <end position="176"/>
    </location>
</feature>
<evidence type="ECO:0000256" key="5">
    <source>
        <dbReference type="SAM" id="MobiDB-lite"/>
    </source>
</evidence>
<organism evidence="7 8">
    <name type="scientific">Agreia pratensis</name>
    <dbReference type="NCBI Taxonomy" id="150121"/>
    <lineage>
        <taxon>Bacteria</taxon>
        <taxon>Bacillati</taxon>
        <taxon>Actinomycetota</taxon>
        <taxon>Actinomycetes</taxon>
        <taxon>Micrococcales</taxon>
        <taxon>Microbacteriaceae</taxon>
        <taxon>Agreia</taxon>
    </lineage>
</organism>
<keyword evidence="4 6" id="KW-0472">Membrane</keyword>
<dbReference type="InterPro" id="IPR019109">
    <property type="entry name" value="MamF_MmsF"/>
</dbReference>
<dbReference type="STRING" id="150121.SAMN06296010_3112"/>
<evidence type="ECO:0000256" key="6">
    <source>
        <dbReference type="SAM" id="Phobius"/>
    </source>
</evidence>
<evidence type="ECO:0000313" key="7">
    <source>
        <dbReference type="EMBL" id="SMG46719.1"/>
    </source>
</evidence>
<reference evidence="8" key="1">
    <citation type="submission" date="2017-04" db="EMBL/GenBank/DDBJ databases">
        <authorList>
            <person name="Varghese N."/>
            <person name="Submissions S."/>
        </authorList>
    </citation>
    <scope>NUCLEOTIDE SEQUENCE [LARGE SCALE GENOMIC DNA]</scope>
    <source>
        <strain evidence="8">VKM Ac-2510</strain>
    </source>
</reference>
<name>A0A1X7L0P6_9MICO</name>
<feature type="compositionally biased region" description="Pro residues" evidence="5">
    <location>
        <begin position="17"/>
        <end position="28"/>
    </location>
</feature>
<evidence type="ECO:0000256" key="1">
    <source>
        <dbReference type="ARBA" id="ARBA00004141"/>
    </source>
</evidence>
<feature type="transmembrane region" description="Helical" evidence="6">
    <location>
        <begin position="129"/>
        <end position="148"/>
    </location>
</feature>
<dbReference type="Proteomes" id="UP000193244">
    <property type="component" value="Unassembled WGS sequence"/>
</dbReference>
<evidence type="ECO:0000313" key="8">
    <source>
        <dbReference type="Proteomes" id="UP000193244"/>
    </source>
</evidence>
<dbReference type="RefSeq" id="WP_085487728.1">
    <property type="nucleotide sequence ID" value="NZ_FXAY01000006.1"/>
</dbReference>
<accession>A0A1X7L0P6</accession>
<keyword evidence="8" id="KW-1185">Reference proteome</keyword>
<evidence type="ECO:0000256" key="3">
    <source>
        <dbReference type="ARBA" id="ARBA00022989"/>
    </source>
</evidence>
<dbReference type="AlphaFoldDB" id="A0A1X7L0P6"/>
<evidence type="ECO:0000256" key="2">
    <source>
        <dbReference type="ARBA" id="ARBA00022692"/>
    </source>
</evidence>
<feature type="transmembrane region" description="Helical" evidence="6">
    <location>
        <begin position="87"/>
        <end position="109"/>
    </location>
</feature>